<dbReference type="Proteomes" id="UP000799438">
    <property type="component" value="Unassembled WGS sequence"/>
</dbReference>
<dbReference type="Pfam" id="PF00856">
    <property type="entry name" value="SET"/>
    <property type="match status" value="1"/>
</dbReference>
<dbReference type="RefSeq" id="XP_033396335.1">
    <property type="nucleotide sequence ID" value="XM_033542218.1"/>
</dbReference>
<proteinExistence type="predicted"/>
<dbReference type="GeneID" id="54299715"/>
<evidence type="ECO:0000256" key="1">
    <source>
        <dbReference type="SAM" id="MobiDB-lite"/>
    </source>
</evidence>
<dbReference type="OrthoDB" id="265717at2759"/>
<dbReference type="SUPFAM" id="SSF82199">
    <property type="entry name" value="SET domain"/>
    <property type="match status" value="1"/>
</dbReference>
<dbReference type="Gene3D" id="2.170.270.10">
    <property type="entry name" value="SET domain"/>
    <property type="match status" value="1"/>
</dbReference>
<dbReference type="InterPro" id="IPR053185">
    <property type="entry name" value="SET_domain_protein"/>
</dbReference>
<feature type="region of interest" description="Disordered" evidence="1">
    <location>
        <begin position="1"/>
        <end position="29"/>
    </location>
</feature>
<dbReference type="EMBL" id="ML995489">
    <property type="protein sequence ID" value="KAF2140622.1"/>
    <property type="molecule type" value="Genomic_DNA"/>
</dbReference>
<evidence type="ECO:0000313" key="4">
    <source>
        <dbReference type="Proteomes" id="UP000799438"/>
    </source>
</evidence>
<dbReference type="PROSITE" id="PS50280">
    <property type="entry name" value="SET"/>
    <property type="match status" value="1"/>
</dbReference>
<dbReference type="SMART" id="SM00317">
    <property type="entry name" value="SET"/>
    <property type="match status" value="1"/>
</dbReference>
<dbReference type="AlphaFoldDB" id="A0A6A6B8Q6"/>
<feature type="domain" description="SET" evidence="2">
    <location>
        <begin position="32"/>
        <end position="214"/>
    </location>
</feature>
<dbReference type="PANTHER" id="PTHR47332:SF4">
    <property type="entry name" value="SET DOMAIN-CONTAINING PROTEIN 5"/>
    <property type="match status" value="1"/>
</dbReference>
<protein>
    <recommendedName>
        <fullName evidence="2">SET domain-containing protein</fullName>
    </recommendedName>
</protein>
<dbReference type="PANTHER" id="PTHR47332">
    <property type="entry name" value="SET DOMAIN-CONTAINING PROTEIN 5"/>
    <property type="match status" value="1"/>
</dbReference>
<organism evidence="3 4">
    <name type="scientific">Aplosporella prunicola CBS 121167</name>
    <dbReference type="NCBI Taxonomy" id="1176127"/>
    <lineage>
        <taxon>Eukaryota</taxon>
        <taxon>Fungi</taxon>
        <taxon>Dikarya</taxon>
        <taxon>Ascomycota</taxon>
        <taxon>Pezizomycotina</taxon>
        <taxon>Dothideomycetes</taxon>
        <taxon>Dothideomycetes incertae sedis</taxon>
        <taxon>Botryosphaeriales</taxon>
        <taxon>Aplosporellaceae</taxon>
        <taxon>Aplosporella</taxon>
    </lineage>
</organism>
<evidence type="ECO:0000259" key="2">
    <source>
        <dbReference type="PROSITE" id="PS50280"/>
    </source>
</evidence>
<accession>A0A6A6B8Q6</accession>
<sequence>MTSDSQTIVGMDTSAPTTGNNDPQEQTAPTPKLFEIRPSQGKGLGIFAVRNLERGTRLLAEAPLIIVTAQGVRSPEGFRTAILTEFLKLNAEQQGAFWKLAASPKRLSEAKEFISMLPSVNDDHWSTEAKASSERPVSPFAPLSRDEQSKIIAIGRTNIFGLDGTLDGVCNEASRFNHSCTPNADYTWNPALKKLTVHTVRKISAGDEITLTYVPVLESRAARRDALEPYGFECDCDVCTADARLWMLSDERRQKIYDIMQSFMHWKAMSKEDEDITEPTLDQKRLLEEAVDLVEYERLEGKTLGIIYFLSFKEGHGDELHLQHLLEAQQMYQGDDHPDTQKTKKELSEIEHPFHHITD</sequence>
<dbReference type="InterPro" id="IPR046341">
    <property type="entry name" value="SET_dom_sf"/>
</dbReference>
<keyword evidence="4" id="KW-1185">Reference proteome</keyword>
<dbReference type="CDD" id="cd20071">
    <property type="entry name" value="SET_SMYD"/>
    <property type="match status" value="1"/>
</dbReference>
<name>A0A6A6B8Q6_9PEZI</name>
<reference evidence="3" key="1">
    <citation type="journal article" date="2020" name="Stud. Mycol.">
        <title>101 Dothideomycetes genomes: a test case for predicting lifestyles and emergence of pathogens.</title>
        <authorList>
            <person name="Haridas S."/>
            <person name="Albert R."/>
            <person name="Binder M."/>
            <person name="Bloem J."/>
            <person name="Labutti K."/>
            <person name="Salamov A."/>
            <person name="Andreopoulos B."/>
            <person name="Baker S."/>
            <person name="Barry K."/>
            <person name="Bills G."/>
            <person name="Bluhm B."/>
            <person name="Cannon C."/>
            <person name="Castanera R."/>
            <person name="Culley D."/>
            <person name="Daum C."/>
            <person name="Ezra D."/>
            <person name="Gonzalez J."/>
            <person name="Henrissat B."/>
            <person name="Kuo A."/>
            <person name="Liang C."/>
            <person name="Lipzen A."/>
            <person name="Lutzoni F."/>
            <person name="Magnuson J."/>
            <person name="Mondo S."/>
            <person name="Nolan M."/>
            <person name="Ohm R."/>
            <person name="Pangilinan J."/>
            <person name="Park H.-J."/>
            <person name="Ramirez L."/>
            <person name="Alfaro M."/>
            <person name="Sun H."/>
            <person name="Tritt A."/>
            <person name="Yoshinaga Y."/>
            <person name="Zwiers L.-H."/>
            <person name="Turgeon B."/>
            <person name="Goodwin S."/>
            <person name="Spatafora J."/>
            <person name="Crous P."/>
            <person name="Grigoriev I."/>
        </authorList>
    </citation>
    <scope>NUCLEOTIDE SEQUENCE</scope>
    <source>
        <strain evidence="3">CBS 121167</strain>
    </source>
</reference>
<gene>
    <name evidence="3" type="ORF">K452DRAFT_299354</name>
</gene>
<dbReference type="InterPro" id="IPR001214">
    <property type="entry name" value="SET_dom"/>
</dbReference>
<evidence type="ECO:0000313" key="3">
    <source>
        <dbReference type="EMBL" id="KAF2140622.1"/>
    </source>
</evidence>